<dbReference type="Proteomes" id="UP001152607">
    <property type="component" value="Unassembled WGS sequence"/>
</dbReference>
<evidence type="ECO:0000256" key="1">
    <source>
        <dbReference type="SAM" id="Phobius"/>
    </source>
</evidence>
<sequence>MHTILFHPTRKKPHWGFITLQLEVRSDRKLHEEELDCLSSNISLWILLNALSPLLLLFSIALLLLGHMYSLPTRPVEQHVVIAQHSQARSLNARIKLKFTLSFVTRTSGGWFTLLYIFFTYLPTLLRGALPHSTTCMLVLPSSLRCSVLQHPSIK</sequence>
<keyword evidence="1" id="KW-0812">Transmembrane</keyword>
<evidence type="ECO:0000313" key="2">
    <source>
        <dbReference type="EMBL" id="CAI6339837.1"/>
    </source>
</evidence>
<accession>A0A9W4URK6</accession>
<reference evidence="2" key="1">
    <citation type="submission" date="2023-01" db="EMBL/GenBank/DDBJ databases">
        <authorList>
            <person name="Van Ghelder C."/>
            <person name="Rancurel C."/>
        </authorList>
    </citation>
    <scope>NUCLEOTIDE SEQUENCE</scope>
    <source>
        <strain evidence="2">CNCM I-4278</strain>
    </source>
</reference>
<organism evidence="2 3">
    <name type="scientific">Periconia digitata</name>
    <dbReference type="NCBI Taxonomy" id="1303443"/>
    <lineage>
        <taxon>Eukaryota</taxon>
        <taxon>Fungi</taxon>
        <taxon>Dikarya</taxon>
        <taxon>Ascomycota</taxon>
        <taxon>Pezizomycotina</taxon>
        <taxon>Dothideomycetes</taxon>
        <taxon>Pleosporomycetidae</taxon>
        <taxon>Pleosporales</taxon>
        <taxon>Massarineae</taxon>
        <taxon>Periconiaceae</taxon>
        <taxon>Periconia</taxon>
    </lineage>
</organism>
<feature type="transmembrane region" description="Helical" evidence="1">
    <location>
        <begin position="42"/>
        <end position="65"/>
    </location>
</feature>
<protein>
    <submittedName>
        <fullName evidence="2">Uncharacterized protein</fullName>
    </submittedName>
</protein>
<keyword evidence="1" id="KW-1133">Transmembrane helix</keyword>
<dbReference type="AlphaFoldDB" id="A0A9W4URK6"/>
<feature type="transmembrane region" description="Helical" evidence="1">
    <location>
        <begin position="99"/>
        <end position="122"/>
    </location>
</feature>
<keyword evidence="3" id="KW-1185">Reference proteome</keyword>
<dbReference type="EMBL" id="CAOQHR010000009">
    <property type="protein sequence ID" value="CAI6339837.1"/>
    <property type="molecule type" value="Genomic_DNA"/>
</dbReference>
<proteinExistence type="predicted"/>
<comment type="caution">
    <text evidence="2">The sequence shown here is derived from an EMBL/GenBank/DDBJ whole genome shotgun (WGS) entry which is preliminary data.</text>
</comment>
<evidence type="ECO:0000313" key="3">
    <source>
        <dbReference type="Proteomes" id="UP001152607"/>
    </source>
</evidence>
<gene>
    <name evidence="2" type="ORF">PDIGIT_LOCUS13001</name>
</gene>
<keyword evidence="1" id="KW-0472">Membrane</keyword>
<name>A0A9W4URK6_9PLEO</name>